<accession>A0ABR9W3F2</accession>
<feature type="region of interest" description="Disordered" evidence="5">
    <location>
        <begin position="163"/>
        <end position="201"/>
    </location>
</feature>
<name>A0ABR9W3F2_9MICO</name>
<dbReference type="PROSITE" id="PS50850">
    <property type="entry name" value="MFS"/>
    <property type="match status" value="1"/>
</dbReference>
<evidence type="ECO:0000259" key="7">
    <source>
        <dbReference type="PROSITE" id="PS50850"/>
    </source>
</evidence>
<dbReference type="SUPFAM" id="SSF103473">
    <property type="entry name" value="MFS general substrate transporter"/>
    <property type="match status" value="1"/>
</dbReference>
<evidence type="ECO:0000256" key="6">
    <source>
        <dbReference type="SAM" id="Phobius"/>
    </source>
</evidence>
<evidence type="ECO:0000256" key="1">
    <source>
        <dbReference type="ARBA" id="ARBA00004651"/>
    </source>
</evidence>
<dbReference type="PANTHER" id="PTHR23501">
    <property type="entry name" value="MAJOR FACILITATOR SUPERFAMILY"/>
    <property type="match status" value="1"/>
</dbReference>
<evidence type="ECO:0000256" key="4">
    <source>
        <dbReference type="ARBA" id="ARBA00023136"/>
    </source>
</evidence>
<keyword evidence="9" id="KW-1185">Reference proteome</keyword>
<keyword evidence="3 6" id="KW-1133">Transmembrane helix</keyword>
<sequence length="201" mass="20531">MITTPTDHGRRQSLFSAEFRRSTLALAALPFLVAFEALAVSTVMPRAAEELGGLSLYPLVFAAPLATSLVSIVVAGTWNDRQGPMRVMTAGLVVFCAALLMVGLAPSMSVLVAGRGLQGLGMGLVTVSLYVLIARLYPPHLQPRMFTVLSAAWVVPGLGGPARAGGGPGSPGAGGGSPARAALRPPARRPPPGPTAPPPPP</sequence>
<feature type="domain" description="Major facilitator superfamily (MFS) profile" evidence="7">
    <location>
        <begin position="22"/>
        <end position="201"/>
    </location>
</feature>
<evidence type="ECO:0000313" key="8">
    <source>
        <dbReference type="EMBL" id="MBE9404937.1"/>
    </source>
</evidence>
<dbReference type="PANTHER" id="PTHR23501:SF154">
    <property type="entry name" value="MULTIDRUG-EFFLUX TRANSPORTER RV1634-RELATED"/>
    <property type="match status" value="1"/>
</dbReference>
<comment type="subcellular location">
    <subcellularLocation>
        <location evidence="1">Cell membrane</location>
        <topology evidence="1">Multi-pass membrane protein</topology>
    </subcellularLocation>
</comment>
<dbReference type="RefSeq" id="WP_193866675.1">
    <property type="nucleotide sequence ID" value="NZ_JADEYR010000016.1"/>
</dbReference>
<comment type="caution">
    <text evidence="8">The sequence shown here is derived from an EMBL/GenBank/DDBJ whole genome shotgun (WGS) entry which is preliminary data.</text>
</comment>
<evidence type="ECO:0000256" key="2">
    <source>
        <dbReference type="ARBA" id="ARBA00022692"/>
    </source>
</evidence>
<protein>
    <submittedName>
        <fullName evidence="8">MFS transporter</fullName>
    </submittedName>
</protein>
<evidence type="ECO:0000256" key="5">
    <source>
        <dbReference type="SAM" id="MobiDB-lite"/>
    </source>
</evidence>
<feature type="non-terminal residue" evidence="8">
    <location>
        <position position="201"/>
    </location>
</feature>
<organism evidence="8 9">
    <name type="scientific">Brachybacterium epidermidis</name>
    <dbReference type="NCBI Taxonomy" id="2781983"/>
    <lineage>
        <taxon>Bacteria</taxon>
        <taxon>Bacillati</taxon>
        <taxon>Actinomycetota</taxon>
        <taxon>Actinomycetes</taxon>
        <taxon>Micrococcales</taxon>
        <taxon>Dermabacteraceae</taxon>
        <taxon>Brachybacterium</taxon>
    </lineage>
</organism>
<evidence type="ECO:0000256" key="3">
    <source>
        <dbReference type="ARBA" id="ARBA00022989"/>
    </source>
</evidence>
<dbReference type="EMBL" id="JADEYR010000016">
    <property type="protein sequence ID" value="MBE9404937.1"/>
    <property type="molecule type" value="Genomic_DNA"/>
</dbReference>
<dbReference type="InterPro" id="IPR020846">
    <property type="entry name" value="MFS_dom"/>
</dbReference>
<gene>
    <name evidence="8" type="ORF">IOE58_12345</name>
</gene>
<dbReference type="InterPro" id="IPR036259">
    <property type="entry name" value="MFS_trans_sf"/>
</dbReference>
<dbReference type="Gene3D" id="1.20.1250.20">
    <property type="entry name" value="MFS general substrate transporter like domains"/>
    <property type="match status" value="1"/>
</dbReference>
<feature type="compositionally biased region" description="Pro residues" evidence="5">
    <location>
        <begin position="188"/>
        <end position="201"/>
    </location>
</feature>
<proteinExistence type="predicted"/>
<dbReference type="Pfam" id="PF07690">
    <property type="entry name" value="MFS_1"/>
    <property type="match status" value="1"/>
</dbReference>
<reference evidence="8 9" key="1">
    <citation type="submission" date="2020-10" db="EMBL/GenBank/DDBJ databases">
        <title>Draft genome and description of Brachybacterium epidermidis sp nov.</title>
        <authorList>
            <person name="Boxberger M."/>
            <person name="La Scola B."/>
        </authorList>
    </citation>
    <scope>NUCLEOTIDE SEQUENCE [LARGE SCALE GENOMIC DNA]</scope>
    <source>
        <strain evidence="8 9">Marseille-Q2903</strain>
    </source>
</reference>
<dbReference type="Proteomes" id="UP000644727">
    <property type="component" value="Unassembled WGS sequence"/>
</dbReference>
<feature type="transmembrane region" description="Helical" evidence="6">
    <location>
        <begin position="90"/>
        <end position="113"/>
    </location>
</feature>
<dbReference type="InterPro" id="IPR011701">
    <property type="entry name" value="MFS"/>
</dbReference>
<keyword evidence="4 6" id="KW-0472">Membrane</keyword>
<feature type="compositionally biased region" description="Gly residues" evidence="5">
    <location>
        <begin position="163"/>
        <end position="177"/>
    </location>
</feature>
<keyword evidence="2 6" id="KW-0812">Transmembrane</keyword>
<evidence type="ECO:0000313" key="9">
    <source>
        <dbReference type="Proteomes" id="UP000644727"/>
    </source>
</evidence>
<feature type="transmembrane region" description="Helical" evidence="6">
    <location>
        <begin position="119"/>
        <end position="137"/>
    </location>
</feature>
<feature type="transmembrane region" description="Helical" evidence="6">
    <location>
        <begin position="55"/>
        <end position="78"/>
    </location>
</feature>